<dbReference type="EMBL" id="FNJB01000002">
    <property type="protein sequence ID" value="SDO17624.1"/>
    <property type="molecule type" value="Genomic_DNA"/>
</dbReference>
<dbReference type="OrthoDB" id="3543468at2"/>
<dbReference type="InterPro" id="IPR006195">
    <property type="entry name" value="aa-tRNA-synth_II"/>
</dbReference>
<accession>A0A1H0HEZ8</accession>
<feature type="domain" description="Aminoacyl-transfer RNA synthetases class-II family profile" evidence="6">
    <location>
        <begin position="109"/>
        <end position="327"/>
    </location>
</feature>
<dbReference type="InterPro" id="IPR045864">
    <property type="entry name" value="aa-tRNA-synth_II/BPL/LPL"/>
</dbReference>
<dbReference type="SUPFAM" id="SSF55681">
    <property type="entry name" value="Class II aaRS and biotin synthetases"/>
    <property type="match status" value="1"/>
</dbReference>
<dbReference type="InterPro" id="IPR004364">
    <property type="entry name" value="Aa-tRNA-synt_II"/>
</dbReference>
<keyword evidence="1" id="KW-0436">Ligase</keyword>
<keyword evidence="2" id="KW-0547">Nucleotide-binding</keyword>
<dbReference type="Pfam" id="PF00152">
    <property type="entry name" value="tRNA-synt_2"/>
    <property type="match status" value="1"/>
</dbReference>
<keyword evidence="5 7" id="KW-0030">Aminoacyl-tRNA synthetase</keyword>
<evidence type="ECO:0000259" key="6">
    <source>
        <dbReference type="PROSITE" id="PS50862"/>
    </source>
</evidence>
<sequence length="336" mass="36698">MTTVLPPRVWDNPEKHFVSALSSPWYRTVTTVNSVLVKATNDFYAGRDIIPVLMPITVSSVSSPMGLGSDSLPVDIELFGERTFLADSMQFQLEFMLRHDVPGAYYIMPTFRGEDPDSTHLNQFFHSEAEIVGGYEDVLRLVEDYLRGLCGALLASAPATAALGSVTESLAHLEAMAADARFPRLTFAEAVKVLGGRHVVEKAPGAPAITRAGEQELIAHAGGPVWLTHPPHLSVPFYQAVDDSGAALSADLLMGIGEVVGSGERHGTRAQAEAALATHGVRPEEYEWYLQMKEDTPMTTAGFGLGLERFLLWVFQHDDIRDLHVMPRLKGTATWV</sequence>
<dbReference type="RefSeq" id="WP_091370396.1">
    <property type="nucleotide sequence ID" value="NZ_FNDV01000001.1"/>
</dbReference>
<dbReference type="STRING" id="504798.SAMN05421871_101217"/>
<keyword evidence="8" id="KW-1185">Reference proteome</keyword>
<evidence type="ECO:0000256" key="1">
    <source>
        <dbReference type="ARBA" id="ARBA00022598"/>
    </source>
</evidence>
<dbReference type="GO" id="GO:0004816">
    <property type="term" value="F:asparagine-tRNA ligase activity"/>
    <property type="evidence" value="ECO:0007669"/>
    <property type="project" value="TreeGrafter"/>
</dbReference>
<name>A0A1H0HEZ8_9PSEU</name>
<gene>
    <name evidence="7" type="ORF">SAMN05192558_10286</name>
</gene>
<evidence type="ECO:0000313" key="8">
    <source>
        <dbReference type="Proteomes" id="UP000199651"/>
    </source>
</evidence>
<evidence type="ECO:0000256" key="3">
    <source>
        <dbReference type="ARBA" id="ARBA00022840"/>
    </source>
</evidence>
<keyword evidence="3" id="KW-0067">ATP-binding</keyword>
<evidence type="ECO:0000256" key="5">
    <source>
        <dbReference type="ARBA" id="ARBA00023146"/>
    </source>
</evidence>
<evidence type="ECO:0000313" key="7">
    <source>
        <dbReference type="EMBL" id="SDO17624.1"/>
    </source>
</evidence>
<proteinExistence type="predicted"/>
<keyword evidence="4" id="KW-0648">Protein biosynthesis</keyword>
<evidence type="ECO:0000256" key="4">
    <source>
        <dbReference type="ARBA" id="ARBA00022917"/>
    </source>
</evidence>
<dbReference type="PANTHER" id="PTHR22594:SF34">
    <property type="entry name" value="ASPARAGINE--TRNA LIGASE, MITOCHONDRIAL-RELATED"/>
    <property type="match status" value="1"/>
</dbReference>
<dbReference type="AlphaFoldDB" id="A0A1H0HEZ8"/>
<dbReference type="Proteomes" id="UP000199651">
    <property type="component" value="Unassembled WGS sequence"/>
</dbReference>
<dbReference type="Gene3D" id="3.30.930.10">
    <property type="entry name" value="Bira Bifunctional Protein, Domain 2"/>
    <property type="match status" value="1"/>
</dbReference>
<organism evidence="7 8">
    <name type="scientific">Actinokineospora alba</name>
    <dbReference type="NCBI Taxonomy" id="504798"/>
    <lineage>
        <taxon>Bacteria</taxon>
        <taxon>Bacillati</taxon>
        <taxon>Actinomycetota</taxon>
        <taxon>Actinomycetes</taxon>
        <taxon>Pseudonocardiales</taxon>
        <taxon>Pseudonocardiaceae</taxon>
        <taxon>Actinokineospora</taxon>
    </lineage>
</organism>
<protein>
    <submittedName>
        <fullName evidence="7">Asparaginyl-tRNA synthetase/beta-aspartyl-peptidase (Threonine type)</fullName>
    </submittedName>
</protein>
<dbReference type="PANTHER" id="PTHR22594">
    <property type="entry name" value="ASPARTYL/LYSYL-TRNA SYNTHETASE"/>
    <property type="match status" value="1"/>
</dbReference>
<dbReference type="PROSITE" id="PS50862">
    <property type="entry name" value="AA_TRNA_LIGASE_II"/>
    <property type="match status" value="1"/>
</dbReference>
<evidence type="ECO:0000256" key="2">
    <source>
        <dbReference type="ARBA" id="ARBA00022741"/>
    </source>
</evidence>
<dbReference type="GO" id="GO:0005524">
    <property type="term" value="F:ATP binding"/>
    <property type="evidence" value="ECO:0007669"/>
    <property type="project" value="UniProtKB-KW"/>
</dbReference>
<reference evidence="8" key="1">
    <citation type="submission" date="2016-10" db="EMBL/GenBank/DDBJ databases">
        <authorList>
            <person name="Varghese N."/>
            <person name="Submissions S."/>
        </authorList>
    </citation>
    <scope>NUCLEOTIDE SEQUENCE [LARGE SCALE GENOMIC DNA]</scope>
    <source>
        <strain evidence="8">IBRC-M 10655</strain>
    </source>
</reference>
<dbReference type="GO" id="GO:0006421">
    <property type="term" value="P:asparaginyl-tRNA aminoacylation"/>
    <property type="evidence" value="ECO:0007669"/>
    <property type="project" value="TreeGrafter"/>
</dbReference>